<dbReference type="EMBL" id="JAPEUV010000027">
    <property type="protein sequence ID" value="KAJ4338793.1"/>
    <property type="molecule type" value="Genomic_DNA"/>
</dbReference>
<organism evidence="1 2">
    <name type="scientific">Didymella glomerata</name>
    <dbReference type="NCBI Taxonomy" id="749621"/>
    <lineage>
        <taxon>Eukaryota</taxon>
        <taxon>Fungi</taxon>
        <taxon>Dikarya</taxon>
        <taxon>Ascomycota</taxon>
        <taxon>Pezizomycotina</taxon>
        <taxon>Dothideomycetes</taxon>
        <taxon>Pleosporomycetidae</taxon>
        <taxon>Pleosporales</taxon>
        <taxon>Pleosporineae</taxon>
        <taxon>Didymellaceae</taxon>
        <taxon>Didymella</taxon>
    </lineage>
</organism>
<evidence type="ECO:0000313" key="1">
    <source>
        <dbReference type="EMBL" id="KAJ4338793.1"/>
    </source>
</evidence>
<sequence>MEYLEFTEQSTTQMLDICAGLTMTQELRAATVAFLTDRYDDGTYVATADDITELQDATATFLTEHANGDCSWLGPVIVGLLLPDEQFPLPISDAVNRVRGAATLPSDLISLIDECVDAGWAYEDSTDSPLPDAAVTDLTPEAAVSRTSRLVASSDFVEDQSTLQEELYGAIDDLLGQRADMDSSADQHGNTDSDSTDDRMSKALFDASDIVYRFKASNAAAFFDPVADTVVAYASFDQLLDIKLMPPTAHRTDRATLKVITKLPTILEEEVQWSAASDSSIDFADHRGFLKSIELRRGSFLDDDEELDDAEELHDDENELALCKTGVGDFDGLFGDDIWINAPNLDLVLPLSQPFFPQLVDEADYELLGALIIDLEAMLAHSSTEMPTLVADIKQRIHLLMDDLERFALTGRLDDFIDVMVSRMAALDQPDRSVY</sequence>
<keyword evidence="2" id="KW-1185">Reference proteome</keyword>
<dbReference type="OrthoDB" id="3789648at2759"/>
<accession>A0A9W9C0K7</accession>
<gene>
    <name evidence="1" type="ORF">N0V87_003708</name>
</gene>
<dbReference type="Proteomes" id="UP001140562">
    <property type="component" value="Unassembled WGS sequence"/>
</dbReference>
<dbReference type="AlphaFoldDB" id="A0A9W9C0K7"/>
<comment type="caution">
    <text evidence="1">The sequence shown here is derived from an EMBL/GenBank/DDBJ whole genome shotgun (WGS) entry which is preliminary data.</text>
</comment>
<name>A0A9W9C0K7_9PLEO</name>
<evidence type="ECO:0000313" key="2">
    <source>
        <dbReference type="Proteomes" id="UP001140562"/>
    </source>
</evidence>
<proteinExistence type="predicted"/>
<protein>
    <submittedName>
        <fullName evidence="1">Uncharacterized protein</fullName>
    </submittedName>
</protein>
<reference evidence="1" key="1">
    <citation type="submission" date="2022-10" db="EMBL/GenBank/DDBJ databases">
        <title>Tapping the CABI collections for fungal endophytes: first genome assemblies for Collariella, Neodidymelliopsis, Ascochyta clinopodiicola, Didymella pomorum, Didymosphaeria variabile, Neocosmospora piperis and Neocucurbitaria cava.</title>
        <authorList>
            <person name="Hill R."/>
        </authorList>
    </citation>
    <scope>NUCLEOTIDE SEQUENCE</scope>
    <source>
        <strain evidence="1">IMI 360193</strain>
    </source>
</reference>